<sequence length="452" mass="49845">MCQLITREAVPISARSFKKSGTPYSLSIYCVSLAPCKGLRLDIVVMATTDKQHKHCQTLSCNSEGENISGLESIQGMYDETVEVNAREIESPPSSDEEAVKAAMAKFNPPVRHTARHDFDSESESDSGPDNEKFGNLSMEEDESPERKPDQETATKQPSKKNNDLSRQSSKRHDSSNSETDSADVGVEIADPIVSGGSGRRKGVVIPAEGAYDPKQYQDLKVPPELENVFQYIMKYTPQKIDIEFKLQPFIPEYVPAVGDTDAFIKVTTPATGLRGEPLAENALEHIDNLGLTILDEPAAEQSDSALLHLQLRAISKTTSAKSTVLTRKIENAEKNPKAVERWVKDVSELHAAKPPPTFTYTSKMPDIDSLMEEWPDTMEDKLNEVGFPAANIDCSLSQYIDLVCALFDIPVHGDTLNDRIQALHLLFNLYSAVKNSQLYAEREKEKGGVGG</sequence>
<evidence type="ECO:0000256" key="4">
    <source>
        <dbReference type="ARBA" id="ARBA00022490"/>
    </source>
</evidence>
<dbReference type="Pfam" id="PF12317">
    <property type="entry name" value="IFT46_B_C"/>
    <property type="match status" value="1"/>
</dbReference>
<dbReference type="PANTHER" id="PTHR13376">
    <property type="entry name" value="INTRAFLAGELLAR TRANSPORT PROTEIN 46 HOMOLOG"/>
    <property type="match status" value="1"/>
</dbReference>
<evidence type="ECO:0000256" key="3">
    <source>
        <dbReference type="ARBA" id="ARBA00017206"/>
    </source>
</evidence>
<comment type="caution">
    <text evidence="9">The sequence shown here is derived from an EMBL/GenBank/DDBJ whole genome shotgun (WGS) entry which is preliminary data.</text>
</comment>
<evidence type="ECO:0000256" key="5">
    <source>
        <dbReference type="ARBA" id="ARBA00023069"/>
    </source>
</evidence>
<name>A0AAU9UDC9_EUPED</name>
<dbReference type="EMBL" id="CAKOGL010000014">
    <property type="protein sequence ID" value="CAH2094805.1"/>
    <property type="molecule type" value="Genomic_DNA"/>
</dbReference>
<evidence type="ECO:0000256" key="1">
    <source>
        <dbReference type="ARBA" id="ARBA00004120"/>
    </source>
</evidence>
<evidence type="ECO:0000313" key="10">
    <source>
        <dbReference type="Proteomes" id="UP001153954"/>
    </source>
</evidence>
<comment type="subcellular location">
    <subcellularLocation>
        <location evidence="1">Cytoplasm</location>
        <location evidence="1">Cytoskeleton</location>
        <location evidence="1">Cilium basal body</location>
    </subcellularLocation>
</comment>
<evidence type="ECO:0000256" key="8">
    <source>
        <dbReference type="SAM" id="MobiDB-lite"/>
    </source>
</evidence>
<evidence type="ECO:0000256" key="2">
    <source>
        <dbReference type="ARBA" id="ARBA00007700"/>
    </source>
</evidence>
<dbReference type="GO" id="GO:0005815">
    <property type="term" value="C:microtubule organizing center"/>
    <property type="evidence" value="ECO:0007669"/>
    <property type="project" value="TreeGrafter"/>
</dbReference>
<dbReference type="GO" id="GO:0030992">
    <property type="term" value="C:intraciliary transport particle B"/>
    <property type="evidence" value="ECO:0007669"/>
    <property type="project" value="TreeGrafter"/>
</dbReference>
<evidence type="ECO:0000256" key="7">
    <source>
        <dbReference type="ARBA" id="ARBA00023273"/>
    </source>
</evidence>
<dbReference type="GO" id="GO:0031514">
    <property type="term" value="C:motile cilium"/>
    <property type="evidence" value="ECO:0007669"/>
    <property type="project" value="TreeGrafter"/>
</dbReference>
<keyword evidence="5" id="KW-0969">Cilium</keyword>
<dbReference type="InterPro" id="IPR022088">
    <property type="entry name" value="Intraflagellar_transp_cmplxB"/>
</dbReference>
<proteinExistence type="inferred from homology"/>
<organism evidence="9 10">
    <name type="scientific">Euphydryas editha</name>
    <name type="common">Edith's checkerspot</name>
    <dbReference type="NCBI Taxonomy" id="104508"/>
    <lineage>
        <taxon>Eukaryota</taxon>
        <taxon>Metazoa</taxon>
        <taxon>Ecdysozoa</taxon>
        <taxon>Arthropoda</taxon>
        <taxon>Hexapoda</taxon>
        <taxon>Insecta</taxon>
        <taxon>Pterygota</taxon>
        <taxon>Neoptera</taxon>
        <taxon>Endopterygota</taxon>
        <taxon>Lepidoptera</taxon>
        <taxon>Glossata</taxon>
        <taxon>Ditrysia</taxon>
        <taxon>Papilionoidea</taxon>
        <taxon>Nymphalidae</taxon>
        <taxon>Nymphalinae</taxon>
        <taxon>Euphydryas</taxon>
    </lineage>
</organism>
<feature type="region of interest" description="Disordered" evidence="8">
    <location>
        <begin position="106"/>
        <end position="200"/>
    </location>
</feature>
<dbReference type="GO" id="GO:0042073">
    <property type="term" value="P:intraciliary transport"/>
    <property type="evidence" value="ECO:0007669"/>
    <property type="project" value="InterPro"/>
</dbReference>
<comment type="similarity">
    <text evidence="2">Belongs to the IFT46 family.</text>
</comment>
<dbReference type="GO" id="GO:0060271">
    <property type="term" value="P:cilium assembly"/>
    <property type="evidence" value="ECO:0007669"/>
    <property type="project" value="TreeGrafter"/>
</dbReference>
<reference evidence="9" key="1">
    <citation type="submission" date="2022-03" db="EMBL/GenBank/DDBJ databases">
        <authorList>
            <person name="Tunstrom K."/>
        </authorList>
    </citation>
    <scope>NUCLEOTIDE SEQUENCE</scope>
</reference>
<dbReference type="AlphaFoldDB" id="A0AAU9UDC9"/>
<evidence type="ECO:0000256" key="6">
    <source>
        <dbReference type="ARBA" id="ARBA00023212"/>
    </source>
</evidence>
<keyword evidence="6" id="KW-0206">Cytoskeleton</keyword>
<keyword evidence="4" id="KW-0963">Cytoplasm</keyword>
<keyword evidence="10" id="KW-1185">Reference proteome</keyword>
<evidence type="ECO:0000313" key="9">
    <source>
        <dbReference type="EMBL" id="CAH2094805.1"/>
    </source>
</evidence>
<gene>
    <name evidence="9" type="ORF">EEDITHA_LOCUS10340</name>
</gene>
<keyword evidence="7" id="KW-0966">Cell projection</keyword>
<accession>A0AAU9UDC9</accession>
<protein>
    <recommendedName>
        <fullName evidence="3">Intraflagellar transport protein 46 homolog</fullName>
    </recommendedName>
</protein>
<dbReference type="Proteomes" id="UP001153954">
    <property type="component" value="Unassembled WGS sequence"/>
</dbReference>
<dbReference type="PANTHER" id="PTHR13376:SF0">
    <property type="entry name" value="INTRAFLAGELLAR TRANSPORT PROTEIN 46 HOMOLOG"/>
    <property type="match status" value="1"/>
</dbReference>